<dbReference type="EMBL" id="LDAU01000163">
    <property type="protein sequence ID" value="KRX01821.1"/>
    <property type="molecule type" value="Genomic_DNA"/>
</dbReference>
<dbReference type="InParanoid" id="A0A0V0QHX5"/>
<gene>
    <name evidence="1" type="ORF">PPERSA_00531</name>
</gene>
<protein>
    <submittedName>
        <fullName evidence="1">Uncharacterized protein</fullName>
    </submittedName>
</protein>
<reference evidence="1 2" key="1">
    <citation type="journal article" date="2015" name="Sci. Rep.">
        <title>Genome of the facultative scuticociliatosis pathogen Pseudocohnilembus persalinus provides insight into its virulence through horizontal gene transfer.</title>
        <authorList>
            <person name="Xiong J."/>
            <person name="Wang G."/>
            <person name="Cheng J."/>
            <person name="Tian M."/>
            <person name="Pan X."/>
            <person name="Warren A."/>
            <person name="Jiang C."/>
            <person name="Yuan D."/>
            <person name="Miao W."/>
        </authorList>
    </citation>
    <scope>NUCLEOTIDE SEQUENCE [LARGE SCALE GENOMIC DNA]</scope>
    <source>
        <strain evidence="1">36N120E</strain>
    </source>
</reference>
<dbReference type="PANTHER" id="PTHR35818:SF1">
    <property type="entry name" value="CILIA- AND FLAGELLA-ASSOCIATED PROTEIN 141"/>
    <property type="match status" value="1"/>
</dbReference>
<dbReference type="OMA" id="TEWHEGH"/>
<proteinExistence type="predicted"/>
<dbReference type="PANTHER" id="PTHR35818">
    <property type="entry name" value="C1ORF189"/>
    <property type="match status" value="1"/>
</dbReference>
<sequence length="99" mass="11997">MEHIKRSIQKNEQYRQNEAYANKLSSISRVTNWHESKVKYDNNNKKKIENELIKQEVKCSQRELFQARNIRLKQLYEQEAEQWEQQLAEKGLAIYKSKP</sequence>
<dbReference type="OrthoDB" id="442710at2759"/>
<dbReference type="Proteomes" id="UP000054937">
    <property type="component" value="Unassembled WGS sequence"/>
</dbReference>
<evidence type="ECO:0000313" key="1">
    <source>
        <dbReference type="EMBL" id="KRX01821.1"/>
    </source>
</evidence>
<accession>A0A0V0QHX5</accession>
<name>A0A0V0QHX5_PSEPJ</name>
<dbReference type="Pfam" id="PF15104">
    <property type="entry name" value="CFAP141"/>
    <property type="match status" value="1"/>
</dbReference>
<dbReference type="InterPro" id="IPR029375">
    <property type="entry name" value="CFAP141"/>
</dbReference>
<keyword evidence="2" id="KW-1185">Reference proteome</keyword>
<organism evidence="1 2">
    <name type="scientific">Pseudocohnilembus persalinus</name>
    <name type="common">Ciliate</name>
    <dbReference type="NCBI Taxonomy" id="266149"/>
    <lineage>
        <taxon>Eukaryota</taxon>
        <taxon>Sar</taxon>
        <taxon>Alveolata</taxon>
        <taxon>Ciliophora</taxon>
        <taxon>Intramacronucleata</taxon>
        <taxon>Oligohymenophorea</taxon>
        <taxon>Scuticociliatia</taxon>
        <taxon>Philasterida</taxon>
        <taxon>Pseudocohnilembidae</taxon>
        <taxon>Pseudocohnilembus</taxon>
    </lineage>
</organism>
<dbReference type="AlphaFoldDB" id="A0A0V0QHX5"/>
<evidence type="ECO:0000313" key="2">
    <source>
        <dbReference type="Proteomes" id="UP000054937"/>
    </source>
</evidence>
<comment type="caution">
    <text evidence="1">The sequence shown here is derived from an EMBL/GenBank/DDBJ whole genome shotgun (WGS) entry which is preliminary data.</text>
</comment>